<gene>
    <name evidence="2" type="ORF">PG986_014219</name>
</gene>
<feature type="region of interest" description="Disordered" evidence="1">
    <location>
        <begin position="123"/>
        <end position="157"/>
    </location>
</feature>
<dbReference type="GeneID" id="92083503"/>
<protein>
    <submittedName>
        <fullName evidence="2">Uncharacterized protein</fullName>
    </submittedName>
</protein>
<proteinExistence type="predicted"/>
<accession>A0ABR1PSD1</accession>
<dbReference type="EMBL" id="JAQQWE010000010">
    <property type="protein sequence ID" value="KAK7937351.1"/>
    <property type="molecule type" value="Genomic_DNA"/>
</dbReference>
<evidence type="ECO:0000313" key="2">
    <source>
        <dbReference type="EMBL" id="KAK7937351.1"/>
    </source>
</evidence>
<sequence length="316" mass="34563">MAQQAFAQQVSFMEGYRRIDPAKDTLPVTLENINKRLIALEQVHRRPQPPTIAPDWETLRYRTLRLWRDSTFGGGTNNSLVIACDQWWPNDAGMSDSSGQRSMAEALERALRSLGIDSYSATATQEANNGNDAATDDVDGANRPPNSSSSSRNSNNNNQFDIAAQELCHLAGKNRKKPIRPFQNVRELYGAAIEMSLVLEGLPAANSLLTPPLGARPPWGPPPHHPGARPKKKKACCGCCSCTCHQETKKRGFSGFTWFGGRGSDSGTGSDADDESTRASSKKGWRRLLPNWGWLSRSHRSGYGTDTSSNSSTLAD</sequence>
<evidence type="ECO:0000256" key="1">
    <source>
        <dbReference type="SAM" id="MobiDB-lite"/>
    </source>
</evidence>
<feature type="compositionally biased region" description="Polar residues" evidence="1">
    <location>
        <begin position="123"/>
        <end position="132"/>
    </location>
</feature>
<reference evidence="2 3" key="1">
    <citation type="submission" date="2023-01" db="EMBL/GenBank/DDBJ databases">
        <title>Analysis of 21 Apiospora genomes using comparative genomics revels a genus with tremendous synthesis potential of carbohydrate active enzymes and secondary metabolites.</title>
        <authorList>
            <person name="Sorensen T."/>
        </authorList>
    </citation>
    <scope>NUCLEOTIDE SEQUENCE [LARGE SCALE GENOMIC DNA]</scope>
    <source>
        <strain evidence="2 3">CBS 24483</strain>
    </source>
</reference>
<dbReference type="RefSeq" id="XP_066692679.1">
    <property type="nucleotide sequence ID" value="XM_066850441.1"/>
</dbReference>
<evidence type="ECO:0000313" key="3">
    <source>
        <dbReference type="Proteomes" id="UP001391051"/>
    </source>
</evidence>
<feature type="compositionally biased region" description="Polar residues" evidence="1">
    <location>
        <begin position="304"/>
        <end position="316"/>
    </location>
</feature>
<comment type="caution">
    <text evidence="2">The sequence shown here is derived from an EMBL/GenBank/DDBJ whole genome shotgun (WGS) entry which is preliminary data.</text>
</comment>
<name>A0ABR1PSD1_9PEZI</name>
<dbReference type="Proteomes" id="UP001391051">
    <property type="component" value="Unassembled WGS sequence"/>
</dbReference>
<keyword evidence="3" id="KW-1185">Reference proteome</keyword>
<feature type="region of interest" description="Disordered" evidence="1">
    <location>
        <begin position="295"/>
        <end position="316"/>
    </location>
</feature>
<feature type="compositionally biased region" description="Low complexity" evidence="1">
    <location>
        <begin position="142"/>
        <end position="157"/>
    </location>
</feature>
<feature type="region of interest" description="Disordered" evidence="1">
    <location>
        <begin position="264"/>
        <end position="283"/>
    </location>
</feature>
<organism evidence="2 3">
    <name type="scientific">Apiospora aurea</name>
    <dbReference type="NCBI Taxonomy" id="335848"/>
    <lineage>
        <taxon>Eukaryota</taxon>
        <taxon>Fungi</taxon>
        <taxon>Dikarya</taxon>
        <taxon>Ascomycota</taxon>
        <taxon>Pezizomycotina</taxon>
        <taxon>Sordariomycetes</taxon>
        <taxon>Xylariomycetidae</taxon>
        <taxon>Amphisphaeriales</taxon>
        <taxon>Apiosporaceae</taxon>
        <taxon>Apiospora</taxon>
    </lineage>
</organism>